<dbReference type="PANTHER" id="PTHR13490:SF0">
    <property type="entry name" value="SMALL RIBOSOMAL SUBUNIT PROTEIN MS35"/>
    <property type="match status" value="1"/>
</dbReference>
<feature type="region of interest" description="Disordered" evidence="1">
    <location>
        <begin position="32"/>
        <end position="118"/>
    </location>
</feature>
<dbReference type="InterPro" id="IPR019349">
    <property type="entry name" value="Ribosomal_mS35_mit"/>
</dbReference>
<evidence type="ECO:0000313" key="3">
    <source>
        <dbReference type="EMBL" id="KAJ0399240.1"/>
    </source>
</evidence>
<evidence type="ECO:0000256" key="1">
    <source>
        <dbReference type="SAM" id="MobiDB-lite"/>
    </source>
</evidence>
<dbReference type="AlphaFoldDB" id="A0AAD5Q5L1"/>
<evidence type="ECO:0000259" key="2">
    <source>
        <dbReference type="Pfam" id="PF10213"/>
    </source>
</evidence>
<protein>
    <recommendedName>
        <fullName evidence="2">Small ribosomal subunit protein mS35 mitochondrial conserved domain-containing protein</fullName>
    </recommendedName>
</protein>
<evidence type="ECO:0000313" key="4">
    <source>
        <dbReference type="Proteomes" id="UP001209570"/>
    </source>
</evidence>
<feature type="compositionally biased region" description="Low complexity" evidence="1">
    <location>
        <begin position="80"/>
        <end position="101"/>
    </location>
</feature>
<feature type="compositionally biased region" description="Basic and acidic residues" evidence="1">
    <location>
        <begin position="55"/>
        <end position="71"/>
    </location>
</feature>
<dbReference type="GO" id="GO:0005763">
    <property type="term" value="C:mitochondrial small ribosomal subunit"/>
    <property type="evidence" value="ECO:0007669"/>
    <property type="project" value="TreeGrafter"/>
</dbReference>
<dbReference type="GO" id="GO:0032543">
    <property type="term" value="P:mitochondrial translation"/>
    <property type="evidence" value="ECO:0007669"/>
    <property type="project" value="InterPro"/>
</dbReference>
<sequence>MASPTVMMAALRRAALAPQQPASAVLRGVAARSFATESAPKQPQQQQRPRRNNNNKKEGGERKFAFELKDGKRGKKAARADAPASTEAQQQQQQSAKAPSQPRKKFSFAPSVKAKDKKPELEQFAKPAYWDDDFPASFDDSMKHELQKLEIFSDFTFLMDDSWQKQIHPLFDGAAVNVTVNCPLEDFDERLFVDDKKTHDVKVIMEVPLSCFHGLSKEGVELVAQLAGPRYQANKKMLKLTEDRYPTRVHNHKRLCDILRDLTQTADELSKAAAVAEN</sequence>
<dbReference type="Pfam" id="PF10213">
    <property type="entry name" value="MRP-S28"/>
    <property type="match status" value="1"/>
</dbReference>
<dbReference type="EMBL" id="JAKCXM010000189">
    <property type="protein sequence ID" value="KAJ0399240.1"/>
    <property type="molecule type" value="Genomic_DNA"/>
</dbReference>
<keyword evidence="4" id="KW-1185">Reference proteome</keyword>
<dbReference type="PANTHER" id="PTHR13490">
    <property type="entry name" value="MITOCHONDRIAL 28S RIBOSOMAL PROTEIN S28"/>
    <property type="match status" value="1"/>
</dbReference>
<feature type="domain" description="Small ribosomal subunit protein mS35 mitochondrial conserved" evidence="2">
    <location>
        <begin position="195"/>
        <end position="271"/>
    </location>
</feature>
<dbReference type="GO" id="GO:0003735">
    <property type="term" value="F:structural constituent of ribosome"/>
    <property type="evidence" value="ECO:0007669"/>
    <property type="project" value="InterPro"/>
</dbReference>
<reference evidence="3" key="1">
    <citation type="submission" date="2021-12" db="EMBL/GenBank/DDBJ databases">
        <title>Prjna785345.</title>
        <authorList>
            <person name="Rujirawat T."/>
            <person name="Krajaejun T."/>
        </authorList>
    </citation>
    <scope>NUCLEOTIDE SEQUENCE</scope>
    <source>
        <strain evidence="3">Pi057C3</strain>
    </source>
</reference>
<dbReference type="InterPro" id="IPR039848">
    <property type="entry name" value="Ribosomal_mS35_mt"/>
</dbReference>
<proteinExistence type="predicted"/>
<accession>A0AAD5Q5L1</accession>
<gene>
    <name evidence="3" type="ORF">P43SY_007088</name>
</gene>
<comment type="caution">
    <text evidence="3">The sequence shown here is derived from an EMBL/GenBank/DDBJ whole genome shotgun (WGS) entry which is preliminary data.</text>
</comment>
<organism evidence="3 4">
    <name type="scientific">Pythium insidiosum</name>
    <name type="common">Pythiosis disease agent</name>
    <dbReference type="NCBI Taxonomy" id="114742"/>
    <lineage>
        <taxon>Eukaryota</taxon>
        <taxon>Sar</taxon>
        <taxon>Stramenopiles</taxon>
        <taxon>Oomycota</taxon>
        <taxon>Peronosporomycetes</taxon>
        <taxon>Pythiales</taxon>
        <taxon>Pythiaceae</taxon>
        <taxon>Pythium</taxon>
    </lineage>
</organism>
<name>A0AAD5Q5L1_PYTIN</name>
<dbReference type="Proteomes" id="UP001209570">
    <property type="component" value="Unassembled WGS sequence"/>
</dbReference>